<name>A0A699YIB7_HAELA</name>
<evidence type="ECO:0000313" key="2">
    <source>
        <dbReference type="EMBL" id="GFH09940.1"/>
    </source>
</evidence>
<dbReference type="EMBL" id="BLLF01000276">
    <property type="protein sequence ID" value="GFH09940.1"/>
    <property type="molecule type" value="Genomic_DNA"/>
</dbReference>
<feature type="region of interest" description="Disordered" evidence="1">
    <location>
        <begin position="70"/>
        <end position="89"/>
    </location>
</feature>
<organism evidence="2 3">
    <name type="scientific">Haematococcus lacustris</name>
    <name type="common">Green alga</name>
    <name type="synonym">Haematococcus pluvialis</name>
    <dbReference type="NCBI Taxonomy" id="44745"/>
    <lineage>
        <taxon>Eukaryota</taxon>
        <taxon>Viridiplantae</taxon>
        <taxon>Chlorophyta</taxon>
        <taxon>core chlorophytes</taxon>
        <taxon>Chlorophyceae</taxon>
        <taxon>CS clade</taxon>
        <taxon>Chlamydomonadales</taxon>
        <taxon>Haematococcaceae</taxon>
        <taxon>Haematococcus</taxon>
    </lineage>
</organism>
<feature type="compositionally biased region" description="Polar residues" evidence="1">
    <location>
        <begin position="79"/>
        <end position="89"/>
    </location>
</feature>
<comment type="caution">
    <text evidence="2">The sequence shown here is derived from an EMBL/GenBank/DDBJ whole genome shotgun (WGS) entry which is preliminary data.</text>
</comment>
<keyword evidence="3" id="KW-1185">Reference proteome</keyword>
<evidence type="ECO:0000313" key="3">
    <source>
        <dbReference type="Proteomes" id="UP000485058"/>
    </source>
</evidence>
<evidence type="ECO:0000256" key="1">
    <source>
        <dbReference type="SAM" id="MobiDB-lite"/>
    </source>
</evidence>
<accession>A0A699YIB7</accession>
<dbReference type="Proteomes" id="UP000485058">
    <property type="component" value="Unassembled WGS sequence"/>
</dbReference>
<proteinExistence type="predicted"/>
<feature type="non-terminal residue" evidence="2">
    <location>
        <position position="89"/>
    </location>
</feature>
<gene>
    <name evidence="2" type="ORF">HaLaN_05173</name>
</gene>
<feature type="non-terminal residue" evidence="2">
    <location>
        <position position="1"/>
    </location>
</feature>
<reference evidence="2 3" key="1">
    <citation type="submission" date="2020-02" db="EMBL/GenBank/DDBJ databases">
        <title>Draft genome sequence of Haematococcus lacustris strain NIES-144.</title>
        <authorList>
            <person name="Morimoto D."/>
            <person name="Nakagawa S."/>
            <person name="Yoshida T."/>
            <person name="Sawayama S."/>
        </authorList>
    </citation>
    <scope>NUCLEOTIDE SEQUENCE [LARGE SCALE GENOMIC DNA]</scope>
    <source>
        <strain evidence="2 3">NIES-144</strain>
    </source>
</reference>
<dbReference type="AlphaFoldDB" id="A0A699YIB7"/>
<sequence>MRPNSTRMWLLSLSQRPEAAQLLDVGITNNLRKGLEVPIAPFMTLQEHARYKYLISADGFTASCRGSPGLKRLRWPSPGSASQPANDLS</sequence>
<protein>
    <submittedName>
        <fullName evidence="2">CAP10 domain-containing protein</fullName>
    </submittedName>
</protein>